<evidence type="ECO:0000313" key="2">
    <source>
        <dbReference type="Proteomes" id="UP000244193"/>
    </source>
</evidence>
<evidence type="ECO:0000313" key="1">
    <source>
        <dbReference type="EMBL" id="AWA31040.1"/>
    </source>
</evidence>
<dbReference type="AlphaFoldDB" id="A0A2S0RIE6"/>
<dbReference type="EMBL" id="CP028811">
    <property type="protein sequence ID" value="AWA31040.1"/>
    <property type="molecule type" value="Genomic_DNA"/>
</dbReference>
<protein>
    <submittedName>
        <fullName evidence="1">Uncharacterized protein</fullName>
    </submittedName>
</protein>
<reference evidence="1 2" key="1">
    <citation type="submission" date="2018-04" db="EMBL/GenBank/DDBJ databases">
        <title>Genome sequencing of Flavobacterium sp. HYN0048.</title>
        <authorList>
            <person name="Yi H."/>
            <person name="Baek C."/>
        </authorList>
    </citation>
    <scope>NUCLEOTIDE SEQUENCE [LARGE SCALE GENOMIC DNA]</scope>
    <source>
        <strain evidence="1 2">HYN0048</strain>
    </source>
</reference>
<dbReference type="KEGG" id="fmg:HYN48_13635"/>
<organism evidence="1 2">
    <name type="scientific">Flavobacterium magnum</name>
    <dbReference type="NCBI Taxonomy" id="2162713"/>
    <lineage>
        <taxon>Bacteria</taxon>
        <taxon>Pseudomonadati</taxon>
        <taxon>Bacteroidota</taxon>
        <taxon>Flavobacteriia</taxon>
        <taxon>Flavobacteriales</taxon>
        <taxon>Flavobacteriaceae</taxon>
        <taxon>Flavobacterium</taxon>
    </lineage>
</organism>
<accession>A0A2S0RIE6</accession>
<gene>
    <name evidence="1" type="ORF">HYN48_13635</name>
</gene>
<proteinExistence type="predicted"/>
<keyword evidence="2" id="KW-1185">Reference proteome</keyword>
<sequence length="153" mass="17131">MSSREYSVPKAATDVKPQPLWAISTKMNASTLNKILKDGSKIQLLKTEINAEVFAYEKLMQKTGSTISLHFIEDESTFLNTQGLLNLINQTLNGSLNNIELAYICDCLTLVENLEFENNKVKEVVFEIADPEINGGYKSVEELKSITKSLQIK</sequence>
<name>A0A2S0RIE6_9FLAO</name>
<dbReference type="Proteomes" id="UP000244193">
    <property type="component" value="Chromosome"/>
</dbReference>